<gene>
    <name evidence="9" type="ORF">CANTEDRAFT_110814</name>
</gene>
<name>G3BEJ8_CANTC</name>
<dbReference type="SMART" id="SM00487">
    <property type="entry name" value="DEXDc"/>
    <property type="match status" value="1"/>
</dbReference>
<evidence type="ECO:0000256" key="6">
    <source>
        <dbReference type="RuleBase" id="RU000492"/>
    </source>
</evidence>
<dbReference type="PROSITE" id="PS00039">
    <property type="entry name" value="DEAD_ATP_HELICASE"/>
    <property type="match status" value="1"/>
</dbReference>
<organism evidence="10">
    <name type="scientific">Candida tenuis (strain ATCC 10573 / BCRC 21748 / CBS 615 / JCM 9827 / NBRC 10315 / NRRL Y-1498 / VKM Y-70)</name>
    <name type="common">Yeast</name>
    <name type="synonym">Yamadazyma tenuis</name>
    <dbReference type="NCBI Taxonomy" id="590646"/>
    <lineage>
        <taxon>Eukaryota</taxon>
        <taxon>Fungi</taxon>
        <taxon>Dikarya</taxon>
        <taxon>Ascomycota</taxon>
        <taxon>Saccharomycotina</taxon>
        <taxon>Pichiomycetes</taxon>
        <taxon>Debaryomycetaceae</taxon>
        <taxon>Yamadazyma</taxon>
    </lineage>
</organism>
<dbReference type="AlphaFoldDB" id="G3BEJ8"/>
<dbReference type="GO" id="GO:0016787">
    <property type="term" value="F:hydrolase activity"/>
    <property type="evidence" value="ECO:0007669"/>
    <property type="project" value="UniProtKB-KW"/>
</dbReference>
<dbReference type="Pfam" id="PF00271">
    <property type="entry name" value="Helicase_C"/>
    <property type="match status" value="1"/>
</dbReference>
<evidence type="ECO:0000256" key="3">
    <source>
        <dbReference type="ARBA" id="ARBA00022801"/>
    </source>
</evidence>
<evidence type="ECO:0000256" key="1">
    <source>
        <dbReference type="ARBA" id="ARBA00012552"/>
    </source>
</evidence>
<sequence>MTRPISIDELVKNDTPRFIKKRDRVSKPEAKLVVKPKKIESVVQSDQLTPEPTIITQNKKPIKTQFNFDWDQSDDTSRGYTPLLELDDFDDTLPPPSVHWSAKSLQEMSESDWRDLKDEFNIITKGTKIHPIRSWGESVLDKSIVNILETSKFADPTPVQRASIPIATHQQDIIGIAETGSGKTLAYVLPLLHYILSIEENYLKYEHIQEFNLNKPLGVILAPTRELANQITTELTRFCSALNLTSVSIIGGHSYEETISAIKDGVHIIVATPGRLVDSLERKIINLSKCYYVIFDEADRMIDMGFEKPLNTIYENLPEINEADRQTFKLDKRITMMFTATFSDSINTMTKKYLIKPVQLVIGQIGEKVDNINQEFEFIQTKYMDTKFEKLVQVINKHARRNKVYSIIVFANYIKTVEELSDSLAEKGYKNITIHGSKSQQARERSIDEFRNGRVRILVATDVAARGIDIANVSLVVNYQMTKRVDEYIHRIGRTGRAGTKGNSYTFIEDGDEPLFPDLRRFLKKNLPAFLVNRNQTIKD</sequence>
<dbReference type="STRING" id="590646.G3BEJ8"/>
<dbReference type="Gene3D" id="3.40.50.300">
    <property type="entry name" value="P-loop containing nucleotide triphosphate hydrolases"/>
    <property type="match status" value="2"/>
</dbReference>
<evidence type="ECO:0000313" key="10">
    <source>
        <dbReference type="Proteomes" id="UP000000707"/>
    </source>
</evidence>
<dbReference type="SMART" id="SM00490">
    <property type="entry name" value="HELICc"/>
    <property type="match status" value="1"/>
</dbReference>
<keyword evidence="5 6" id="KW-0067">ATP-binding</keyword>
<dbReference type="Proteomes" id="UP000000707">
    <property type="component" value="Unassembled WGS sequence"/>
</dbReference>
<dbReference type="EMBL" id="GL996528">
    <property type="protein sequence ID" value="EGV60561.1"/>
    <property type="molecule type" value="Genomic_DNA"/>
</dbReference>
<protein>
    <recommendedName>
        <fullName evidence="1">RNA helicase</fullName>
        <ecNumber evidence="1">3.6.4.13</ecNumber>
    </recommendedName>
</protein>
<evidence type="ECO:0000313" key="9">
    <source>
        <dbReference type="EMBL" id="EGV60561.1"/>
    </source>
</evidence>
<dbReference type="PROSITE" id="PS51194">
    <property type="entry name" value="HELICASE_CTER"/>
    <property type="match status" value="1"/>
</dbReference>
<evidence type="ECO:0000256" key="4">
    <source>
        <dbReference type="ARBA" id="ARBA00022806"/>
    </source>
</evidence>
<accession>G3BEJ8</accession>
<proteinExistence type="inferred from homology"/>
<dbReference type="InterPro" id="IPR027417">
    <property type="entry name" value="P-loop_NTPase"/>
</dbReference>
<feature type="domain" description="Helicase C-terminal" evidence="8">
    <location>
        <begin position="387"/>
        <end position="540"/>
    </location>
</feature>
<dbReference type="GeneID" id="18246224"/>
<dbReference type="InterPro" id="IPR011545">
    <property type="entry name" value="DEAD/DEAH_box_helicase_dom"/>
</dbReference>
<evidence type="ECO:0000259" key="8">
    <source>
        <dbReference type="PROSITE" id="PS51194"/>
    </source>
</evidence>
<keyword evidence="10" id="KW-1185">Reference proteome</keyword>
<feature type="domain" description="Helicase ATP-binding" evidence="7">
    <location>
        <begin position="164"/>
        <end position="360"/>
    </location>
</feature>
<keyword evidence="2 6" id="KW-0547">Nucleotide-binding</keyword>
<reference evidence="9 10" key="1">
    <citation type="journal article" date="2011" name="Proc. Natl. Acad. Sci. U.S.A.">
        <title>Comparative genomics of xylose-fermenting fungi for enhanced biofuel production.</title>
        <authorList>
            <person name="Wohlbach D.J."/>
            <person name="Kuo A."/>
            <person name="Sato T.K."/>
            <person name="Potts K.M."/>
            <person name="Salamov A.A."/>
            <person name="LaButti K.M."/>
            <person name="Sun H."/>
            <person name="Clum A."/>
            <person name="Pangilinan J.L."/>
            <person name="Lindquist E.A."/>
            <person name="Lucas S."/>
            <person name="Lapidus A."/>
            <person name="Jin M."/>
            <person name="Gunawan C."/>
            <person name="Balan V."/>
            <person name="Dale B.E."/>
            <person name="Jeffries T.W."/>
            <person name="Zinkel R."/>
            <person name="Barry K.W."/>
            <person name="Grigoriev I.V."/>
            <person name="Gasch A.P."/>
        </authorList>
    </citation>
    <scope>NUCLEOTIDE SEQUENCE [LARGE SCALE GENOMIC DNA]</scope>
    <source>
        <strain evidence="10">ATCC 10573 / BCRC 21748 / CBS 615 / JCM 9827 / NBRC 10315 / NRRL Y-1498 / VKM Y-70</strain>
    </source>
</reference>
<dbReference type="Pfam" id="PF00270">
    <property type="entry name" value="DEAD"/>
    <property type="match status" value="1"/>
</dbReference>
<comment type="similarity">
    <text evidence="6">Belongs to the DEAD box helicase family.</text>
</comment>
<dbReference type="GO" id="GO:0003676">
    <property type="term" value="F:nucleic acid binding"/>
    <property type="evidence" value="ECO:0007669"/>
    <property type="project" value="InterPro"/>
</dbReference>
<dbReference type="eggNOG" id="KOG0333">
    <property type="taxonomic scope" value="Eukaryota"/>
</dbReference>
<evidence type="ECO:0000259" key="7">
    <source>
        <dbReference type="PROSITE" id="PS51192"/>
    </source>
</evidence>
<dbReference type="GO" id="GO:0005524">
    <property type="term" value="F:ATP binding"/>
    <property type="evidence" value="ECO:0007669"/>
    <property type="project" value="UniProtKB-KW"/>
</dbReference>
<dbReference type="PROSITE" id="PS51192">
    <property type="entry name" value="HELICASE_ATP_BIND_1"/>
    <property type="match status" value="1"/>
</dbReference>
<dbReference type="OrthoDB" id="196131at2759"/>
<keyword evidence="4 6" id="KW-0347">Helicase</keyword>
<dbReference type="CDD" id="cd18787">
    <property type="entry name" value="SF2_C_DEAD"/>
    <property type="match status" value="1"/>
</dbReference>
<keyword evidence="3 6" id="KW-0378">Hydrolase</keyword>
<dbReference type="InterPro" id="IPR000629">
    <property type="entry name" value="RNA-helicase_DEAD-box_CS"/>
</dbReference>
<dbReference type="PANTHER" id="PTHR47958">
    <property type="entry name" value="ATP-DEPENDENT RNA HELICASE DBP3"/>
    <property type="match status" value="1"/>
</dbReference>
<evidence type="ECO:0000256" key="2">
    <source>
        <dbReference type="ARBA" id="ARBA00022741"/>
    </source>
</evidence>
<dbReference type="SUPFAM" id="SSF52540">
    <property type="entry name" value="P-loop containing nucleoside triphosphate hydrolases"/>
    <property type="match status" value="1"/>
</dbReference>
<dbReference type="InterPro" id="IPR001650">
    <property type="entry name" value="Helicase_C-like"/>
</dbReference>
<dbReference type="HOGENOM" id="CLU_003041_11_4_1"/>
<dbReference type="GO" id="GO:0003724">
    <property type="term" value="F:RNA helicase activity"/>
    <property type="evidence" value="ECO:0007669"/>
    <property type="project" value="UniProtKB-EC"/>
</dbReference>
<dbReference type="InterPro" id="IPR014001">
    <property type="entry name" value="Helicase_ATP-bd"/>
</dbReference>
<dbReference type="EC" id="3.6.4.13" evidence="1"/>
<dbReference type="KEGG" id="cten:18246224"/>
<evidence type="ECO:0000256" key="5">
    <source>
        <dbReference type="ARBA" id="ARBA00022840"/>
    </source>
</evidence>